<evidence type="ECO:0000256" key="2">
    <source>
        <dbReference type="ARBA" id="ARBA00022692"/>
    </source>
</evidence>
<feature type="transmembrane region" description="Helical" evidence="6">
    <location>
        <begin position="595"/>
        <end position="616"/>
    </location>
</feature>
<dbReference type="KEGG" id="csx:CSING_00735"/>
<dbReference type="PANTHER" id="PTHR43077">
    <property type="entry name" value="TRANSPORT PERMEASE YVFS-RELATED"/>
    <property type="match status" value="1"/>
</dbReference>
<keyword evidence="4 6" id="KW-0472">Membrane</keyword>
<dbReference type="AlphaFoldDB" id="A0A0B6EXN5"/>
<comment type="subcellular location">
    <subcellularLocation>
        <location evidence="1">Membrane</location>
        <topology evidence="1">Multi-pass membrane protein</topology>
    </subcellularLocation>
</comment>
<feature type="domain" description="ABC-2 type transporter transmembrane" evidence="7">
    <location>
        <begin position="23"/>
        <end position="172"/>
    </location>
</feature>
<dbReference type="NCBIfam" id="TIGR03062">
    <property type="entry name" value="pip_yhgE_Cterm"/>
    <property type="match status" value="1"/>
</dbReference>
<organism evidence="8 9">
    <name type="scientific">Corynebacterium singulare</name>
    <dbReference type="NCBI Taxonomy" id="161899"/>
    <lineage>
        <taxon>Bacteria</taxon>
        <taxon>Bacillati</taxon>
        <taxon>Actinomycetota</taxon>
        <taxon>Actinomycetes</taxon>
        <taxon>Mycobacteriales</taxon>
        <taxon>Corynebacteriaceae</taxon>
        <taxon>Corynebacterium</taxon>
    </lineage>
</organism>
<feature type="transmembrane region" description="Helical" evidence="6">
    <location>
        <begin position="680"/>
        <end position="701"/>
    </location>
</feature>
<dbReference type="GO" id="GO:0140359">
    <property type="term" value="F:ABC-type transporter activity"/>
    <property type="evidence" value="ECO:0007669"/>
    <property type="project" value="InterPro"/>
</dbReference>
<keyword evidence="2 6" id="KW-0812">Transmembrane</keyword>
<dbReference type="InterPro" id="IPR017501">
    <property type="entry name" value="Phage_infect_YhgE_C"/>
</dbReference>
<dbReference type="PANTHER" id="PTHR43077:SF10">
    <property type="entry name" value="TRANSPORT PERMEASE PROTEIN"/>
    <property type="match status" value="1"/>
</dbReference>
<name>A0A0B6EXN5_9CORY</name>
<feature type="region of interest" description="Disordered" evidence="5">
    <location>
        <begin position="833"/>
        <end position="854"/>
    </location>
</feature>
<feature type="domain" description="ABC-2 type transporter transmembrane" evidence="7">
    <location>
        <begin position="474"/>
        <end position="699"/>
    </location>
</feature>
<dbReference type="InterPro" id="IPR051328">
    <property type="entry name" value="T7SS_ABC-Transporter"/>
</dbReference>
<dbReference type="EMBL" id="CP010827">
    <property type="protein sequence ID" value="AJI77714.1"/>
    <property type="molecule type" value="Genomic_DNA"/>
</dbReference>
<proteinExistence type="predicted"/>
<dbReference type="Proteomes" id="UP000031890">
    <property type="component" value="Chromosome"/>
</dbReference>
<feature type="transmembrane region" description="Helical" evidence="6">
    <location>
        <begin position="567"/>
        <end position="589"/>
    </location>
</feature>
<evidence type="ECO:0000256" key="4">
    <source>
        <dbReference type="ARBA" id="ARBA00023136"/>
    </source>
</evidence>
<dbReference type="NCBIfam" id="TIGR03061">
    <property type="entry name" value="pip_yhgE_Nterm"/>
    <property type="match status" value="1"/>
</dbReference>
<dbReference type="OrthoDB" id="9811483at2"/>
<sequence length="854" mass="91806">MRQSWKIFLRDVARLGRVPRAWIILIGLVITPAMYSWVNIAAFRDPYGNTENIKVAVVNEDKGANNDLTGHVDVGKQVVDKLQDNHQLGWQFLGADEADKALHEGDVYAAVTIPEDFSENLVSMLDGTFTKPQLVYRVNEKNNAIAVKITDTGAKGLDKQITAAFKEQVATVAAEKVKDSGTEFETKITRAMNNTSTSFGETAQKIDDSRRKLGDIQAKLDTASQSMGGAKGTVADVEAALTDAQAALNEVSSLVNQAQGGIGDFTDQSTSAFVNGATAVADGTAQAQESIADLTAGLDQAGQRFDYATQQANGAVDASAQSIAELKALLNSATLSPQATKELDDAVQRLEEGNESNRRLLGNLGALSKDTQAAADSVKSSSDAINQAAADTKATSQTLRDTVTSSVPEINRAMSNLSSTASALSATLEAQKGTMREADGLLDGVSQQLLATKDTLGDFDTNLVALQDSLRSIQGDVRSLKATMNNKVLQNVTGLDADEIGQFFAEPIEVESVTVYPVDSYGSAMAALFTNLSLWIGAFVLMVIFKVEVDKEGFRRVTVDQAYLGRFLLMAAMVVIQAVVVTAGDILIGVQTVNAAAFIVTGVLIGLAYLSIIYALSTSLGHLGRGLCVVLAIIQIPGASGLYPIELLPGFFHAIYPLLPFTYGIDAMRETIGGFYGAHYFKYMGVLAFMFLLFFVCGLLLRKALSHFNALFNKELKDTELFDYENVQVMGNGYRIADVIQALDSRSGLKQDLDHRDHDWSYWLKLVAVAGVVGVIILILVSGLLPSQKPLLLGIWTAWCLLIVGAAVTLEYLRISLKQSAELLTLDEDDIKHPARNEDNDLAAVAPAETEGEK</sequence>
<feature type="transmembrane region" description="Helical" evidence="6">
    <location>
        <begin position="791"/>
        <end position="813"/>
    </location>
</feature>
<dbReference type="HOGENOM" id="CLU_004534_2_0_11"/>
<feature type="transmembrane region" description="Helical" evidence="6">
    <location>
        <begin position="21"/>
        <end position="38"/>
    </location>
</feature>
<evidence type="ECO:0000256" key="5">
    <source>
        <dbReference type="SAM" id="MobiDB-lite"/>
    </source>
</evidence>
<dbReference type="RefSeq" id="WP_042528832.1">
    <property type="nucleotide sequence ID" value="NZ_CP010827.1"/>
</dbReference>
<accession>A0A0B6EXN5</accession>
<evidence type="ECO:0000259" key="7">
    <source>
        <dbReference type="Pfam" id="PF12698"/>
    </source>
</evidence>
<gene>
    <name evidence="8" type="ORF">CSING_00735</name>
</gene>
<dbReference type="STRING" id="161899.CSING_00735"/>
<dbReference type="InterPro" id="IPR017500">
    <property type="entry name" value="Phage_infect_YhgE_N"/>
</dbReference>
<evidence type="ECO:0000256" key="3">
    <source>
        <dbReference type="ARBA" id="ARBA00022989"/>
    </source>
</evidence>
<protein>
    <submittedName>
        <fullName evidence="8">YhgE/Pip-like protein</fullName>
    </submittedName>
</protein>
<feature type="transmembrane region" description="Helical" evidence="6">
    <location>
        <begin position="524"/>
        <end position="547"/>
    </location>
</feature>
<dbReference type="Gene3D" id="3.40.1710.10">
    <property type="entry name" value="abc type-2 transporter like domain"/>
    <property type="match status" value="1"/>
</dbReference>
<evidence type="ECO:0000313" key="8">
    <source>
        <dbReference type="EMBL" id="AJI77714.1"/>
    </source>
</evidence>
<evidence type="ECO:0000256" key="1">
    <source>
        <dbReference type="ARBA" id="ARBA00004141"/>
    </source>
</evidence>
<keyword evidence="3 6" id="KW-1133">Transmembrane helix</keyword>
<dbReference type="InterPro" id="IPR013525">
    <property type="entry name" value="ABC2_TM"/>
</dbReference>
<reference evidence="8 9" key="1">
    <citation type="journal article" date="2015" name="Genome Announc.">
        <title>Complete Genome Sequence and Annotation of Corynebacterium singulare DSM 44357, Isolated from a Human Semen Specimen.</title>
        <authorList>
            <person name="Merten M."/>
            <person name="Brinkrolf K."/>
            <person name="Albersmeier A."/>
            <person name="Kutter Y."/>
            <person name="Ruckert C."/>
            <person name="Tauch A."/>
        </authorList>
    </citation>
    <scope>NUCLEOTIDE SEQUENCE [LARGE SCALE GENOMIC DNA]</scope>
    <source>
        <strain evidence="8">IBS B52218</strain>
    </source>
</reference>
<feature type="transmembrane region" description="Helical" evidence="6">
    <location>
        <begin position="623"/>
        <end position="643"/>
    </location>
</feature>
<evidence type="ECO:0000313" key="9">
    <source>
        <dbReference type="Proteomes" id="UP000031890"/>
    </source>
</evidence>
<dbReference type="Pfam" id="PF12698">
    <property type="entry name" value="ABC2_membrane_3"/>
    <property type="match status" value="2"/>
</dbReference>
<feature type="transmembrane region" description="Helical" evidence="6">
    <location>
        <begin position="762"/>
        <end position="785"/>
    </location>
</feature>
<dbReference type="GO" id="GO:0016020">
    <property type="term" value="C:membrane"/>
    <property type="evidence" value="ECO:0007669"/>
    <property type="project" value="UniProtKB-SubCell"/>
</dbReference>
<evidence type="ECO:0000256" key="6">
    <source>
        <dbReference type="SAM" id="Phobius"/>
    </source>
</evidence>